<dbReference type="Pfam" id="PF01041">
    <property type="entry name" value="DegT_DnrJ_EryC1"/>
    <property type="match status" value="1"/>
</dbReference>
<dbReference type="AlphaFoldDB" id="A0A1M5FGS3"/>
<dbReference type="Gene3D" id="3.40.640.10">
    <property type="entry name" value="Type I PLP-dependent aspartate aminotransferase-like (Major domain)"/>
    <property type="match status" value="1"/>
</dbReference>
<evidence type="ECO:0000256" key="1">
    <source>
        <dbReference type="ARBA" id="ARBA00022898"/>
    </source>
</evidence>
<evidence type="ECO:0000256" key="4">
    <source>
        <dbReference type="PIRSR" id="PIRSR000390-2"/>
    </source>
</evidence>
<dbReference type="EMBL" id="FQVT01000003">
    <property type="protein sequence ID" value="SHF90703.1"/>
    <property type="molecule type" value="Genomic_DNA"/>
</dbReference>
<keyword evidence="7" id="KW-1185">Reference proteome</keyword>
<feature type="active site" description="Proton acceptor" evidence="3">
    <location>
        <position position="190"/>
    </location>
</feature>
<dbReference type="GO" id="GO:0008483">
    <property type="term" value="F:transaminase activity"/>
    <property type="evidence" value="ECO:0007669"/>
    <property type="project" value="TreeGrafter"/>
</dbReference>
<dbReference type="PANTHER" id="PTHR30244">
    <property type="entry name" value="TRANSAMINASE"/>
    <property type="match status" value="1"/>
</dbReference>
<dbReference type="InterPro" id="IPR015424">
    <property type="entry name" value="PyrdxlP-dep_Trfase"/>
</dbReference>
<comment type="similarity">
    <text evidence="2 5">Belongs to the DegT/DnrJ/EryC1 family.</text>
</comment>
<dbReference type="SUPFAM" id="SSF53383">
    <property type="entry name" value="PLP-dependent transferases"/>
    <property type="match status" value="1"/>
</dbReference>
<evidence type="ECO:0000256" key="5">
    <source>
        <dbReference type="RuleBase" id="RU004508"/>
    </source>
</evidence>
<name>A0A1M5FGS3_SALEC</name>
<evidence type="ECO:0000256" key="3">
    <source>
        <dbReference type="PIRSR" id="PIRSR000390-1"/>
    </source>
</evidence>
<reference evidence="7" key="1">
    <citation type="submission" date="2016-11" db="EMBL/GenBank/DDBJ databases">
        <authorList>
            <person name="Varghese N."/>
            <person name="Submissions S."/>
        </authorList>
    </citation>
    <scope>NUCLEOTIDE SEQUENCE [LARGE SCALE GENOMIC DNA]</scope>
    <source>
        <strain evidence="7">DSM 24579</strain>
    </source>
</reference>
<dbReference type="Proteomes" id="UP000183945">
    <property type="component" value="Unassembled WGS sequence"/>
</dbReference>
<dbReference type="STRING" id="1073325.SAMN05444483_103186"/>
<keyword evidence="1 4" id="KW-0663">Pyridoxal phosphate</keyword>
<evidence type="ECO:0000313" key="6">
    <source>
        <dbReference type="EMBL" id="SHF90703.1"/>
    </source>
</evidence>
<evidence type="ECO:0000256" key="2">
    <source>
        <dbReference type="ARBA" id="ARBA00037999"/>
    </source>
</evidence>
<feature type="modified residue" description="N6-(pyridoxal phosphate)lysine" evidence="4">
    <location>
        <position position="190"/>
    </location>
</feature>
<dbReference type="InterPro" id="IPR015421">
    <property type="entry name" value="PyrdxlP-dep_Trfase_major"/>
</dbReference>
<dbReference type="PANTHER" id="PTHR30244:SF9">
    <property type="entry name" value="PROTEIN RV3402C"/>
    <property type="match status" value="1"/>
</dbReference>
<dbReference type="GO" id="GO:0030170">
    <property type="term" value="F:pyridoxal phosphate binding"/>
    <property type="evidence" value="ECO:0007669"/>
    <property type="project" value="TreeGrafter"/>
</dbReference>
<accession>A0A1M5FGS3</accession>
<gene>
    <name evidence="6" type="ORF">SAMN05444483_103186</name>
</gene>
<dbReference type="PIRSF" id="PIRSF000390">
    <property type="entry name" value="PLP_StrS"/>
    <property type="match status" value="1"/>
</dbReference>
<sequence>MQSFDAKKSMVPVTKAFFPPIDEYQKHLQRIWDNQWLTNRGELVEELEHRLKDYLHISNITLTTNGTLPIQMALNIMANQGEVITTPFSYVATASAIVWEHCKPVFVDIHPEYLTIDENLIEAAITSKTTAILATHVFGNPCNVEIIENIANKHNLKVIYDAAHCFGVKYKNESIFNHGDVSTCSFHATKLFHTAEGGAFICNDKDLNHRLFYSHKFGHNGPIDFHGVGINAKMSELQAAMGLSVFPYIDEIIKKRKKIVDWYNKYLDPAQFQKLKIREHTEWNYSYYPIILEHENALLEKVEILNKEQIYPRRYFYPSLNKLNYVASKKKEISESIASRILCLPLFAEIEEKTVMRIAKLMNNL</sequence>
<protein>
    <submittedName>
        <fullName evidence="6">dTDP-4-amino-4,6-dideoxygalactose transaminase</fullName>
    </submittedName>
</protein>
<dbReference type="CDD" id="cd00616">
    <property type="entry name" value="AHBA_syn"/>
    <property type="match status" value="1"/>
</dbReference>
<organism evidence="6 7">
    <name type="scientific">Salegentibacter echinorum</name>
    <dbReference type="NCBI Taxonomy" id="1073325"/>
    <lineage>
        <taxon>Bacteria</taxon>
        <taxon>Pseudomonadati</taxon>
        <taxon>Bacteroidota</taxon>
        <taxon>Flavobacteriia</taxon>
        <taxon>Flavobacteriales</taxon>
        <taxon>Flavobacteriaceae</taxon>
        <taxon>Salegentibacter</taxon>
    </lineage>
</organism>
<dbReference type="InterPro" id="IPR000653">
    <property type="entry name" value="DegT/StrS_aminotransferase"/>
</dbReference>
<evidence type="ECO:0000313" key="7">
    <source>
        <dbReference type="Proteomes" id="UP000183945"/>
    </source>
</evidence>
<proteinExistence type="inferred from homology"/>
<dbReference type="GO" id="GO:0000271">
    <property type="term" value="P:polysaccharide biosynthetic process"/>
    <property type="evidence" value="ECO:0007669"/>
    <property type="project" value="TreeGrafter"/>
</dbReference>